<dbReference type="EMBL" id="CADEAL010001446">
    <property type="protein sequence ID" value="CAB1432523.1"/>
    <property type="molecule type" value="Genomic_DNA"/>
</dbReference>
<evidence type="ECO:0000313" key="3">
    <source>
        <dbReference type="Proteomes" id="UP001153269"/>
    </source>
</evidence>
<evidence type="ECO:0000256" key="1">
    <source>
        <dbReference type="SAM" id="MobiDB-lite"/>
    </source>
</evidence>
<sequence>MAFQRSAKPHQTPFGAISHVAQLDAAAHPFRCTLIGPFVLISVPTVTDDVCFTDTGNHICGRGFPRRAGPRSFDENSRKAVKEEKIKSRGSIGPRKCRIPQRELFPIPITSIFAKGQDPVSIDCVGSSPIMGDL</sequence>
<comment type="caution">
    <text evidence="2">The sequence shown here is derived from an EMBL/GenBank/DDBJ whole genome shotgun (WGS) entry which is preliminary data.</text>
</comment>
<keyword evidence="3" id="KW-1185">Reference proteome</keyword>
<feature type="region of interest" description="Disordered" evidence="1">
    <location>
        <begin position="67"/>
        <end position="94"/>
    </location>
</feature>
<feature type="compositionally biased region" description="Basic and acidic residues" evidence="1">
    <location>
        <begin position="72"/>
        <end position="87"/>
    </location>
</feature>
<proteinExistence type="predicted"/>
<organism evidence="2 3">
    <name type="scientific">Pleuronectes platessa</name>
    <name type="common">European plaice</name>
    <dbReference type="NCBI Taxonomy" id="8262"/>
    <lineage>
        <taxon>Eukaryota</taxon>
        <taxon>Metazoa</taxon>
        <taxon>Chordata</taxon>
        <taxon>Craniata</taxon>
        <taxon>Vertebrata</taxon>
        <taxon>Euteleostomi</taxon>
        <taxon>Actinopterygii</taxon>
        <taxon>Neopterygii</taxon>
        <taxon>Teleostei</taxon>
        <taxon>Neoteleostei</taxon>
        <taxon>Acanthomorphata</taxon>
        <taxon>Carangaria</taxon>
        <taxon>Pleuronectiformes</taxon>
        <taxon>Pleuronectoidei</taxon>
        <taxon>Pleuronectidae</taxon>
        <taxon>Pleuronectes</taxon>
    </lineage>
</organism>
<protein>
    <submittedName>
        <fullName evidence="2">Uncharacterized protein</fullName>
    </submittedName>
</protein>
<accession>A0A9N7ULY1</accession>
<name>A0A9N7ULY1_PLEPL</name>
<evidence type="ECO:0000313" key="2">
    <source>
        <dbReference type="EMBL" id="CAB1432523.1"/>
    </source>
</evidence>
<dbReference type="AlphaFoldDB" id="A0A9N7ULY1"/>
<gene>
    <name evidence="2" type="ORF">PLEPLA_LOCUS20605</name>
</gene>
<dbReference type="Proteomes" id="UP001153269">
    <property type="component" value="Unassembled WGS sequence"/>
</dbReference>
<reference evidence="2" key="1">
    <citation type="submission" date="2020-03" db="EMBL/GenBank/DDBJ databases">
        <authorList>
            <person name="Weist P."/>
        </authorList>
    </citation>
    <scope>NUCLEOTIDE SEQUENCE</scope>
</reference>